<accession>A0A1Q9BRL8</accession>
<comment type="caution">
    <text evidence="2">The sequence shown here is derived from an EMBL/GenBank/DDBJ whole genome shotgun (WGS) entry which is preliminary data.</text>
</comment>
<gene>
    <name evidence="2" type="ORF">AK812_SmicGene47591</name>
</gene>
<feature type="compositionally biased region" description="Basic and acidic residues" evidence="1">
    <location>
        <begin position="41"/>
        <end position="54"/>
    </location>
</feature>
<sequence length="175" mass="18953">MDAVAGALAVPLTSLDPGPKDGVNRTLTYDSSVEDAQCPYFREKDITGADRHAPADPAPEEPARTIDPAPKGPADPAPKEVARTIDQAPRGPPADRAPKEGAPTMDRAPKGVKLRDLLKKHGDFKTLEVHVRKYQKSSFGKTKDGMWARLILNDKFEAQDITGREIGMDGAVQME</sequence>
<feature type="region of interest" description="Disordered" evidence="1">
    <location>
        <begin position="1"/>
        <end position="112"/>
    </location>
</feature>
<protein>
    <submittedName>
        <fullName evidence="2">Uncharacterized protein</fullName>
    </submittedName>
</protein>
<feature type="non-terminal residue" evidence="2">
    <location>
        <position position="175"/>
    </location>
</feature>
<evidence type="ECO:0000313" key="2">
    <source>
        <dbReference type="EMBL" id="OLP73244.1"/>
    </source>
</evidence>
<name>A0A1Q9BRL8_SYMMI</name>
<proteinExistence type="predicted"/>
<keyword evidence="3" id="KW-1185">Reference proteome</keyword>
<dbReference type="EMBL" id="LSRX01005959">
    <property type="protein sequence ID" value="OLP73244.1"/>
    <property type="molecule type" value="Genomic_DNA"/>
</dbReference>
<evidence type="ECO:0000256" key="1">
    <source>
        <dbReference type="SAM" id="MobiDB-lite"/>
    </source>
</evidence>
<organism evidence="2 3">
    <name type="scientific">Symbiodinium microadriaticum</name>
    <name type="common">Dinoflagellate</name>
    <name type="synonym">Zooxanthella microadriatica</name>
    <dbReference type="NCBI Taxonomy" id="2951"/>
    <lineage>
        <taxon>Eukaryota</taxon>
        <taxon>Sar</taxon>
        <taxon>Alveolata</taxon>
        <taxon>Dinophyceae</taxon>
        <taxon>Suessiales</taxon>
        <taxon>Symbiodiniaceae</taxon>
        <taxon>Symbiodinium</taxon>
    </lineage>
</organism>
<dbReference type="OrthoDB" id="425037at2759"/>
<dbReference type="Proteomes" id="UP000186817">
    <property type="component" value="Unassembled WGS sequence"/>
</dbReference>
<dbReference type="AlphaFoldDB" id="A0A1Q9BRL8"/>
<reference evidence="2 3" key="1">
    <citation type="submission" date="2016-02" db="EMBL/GenBank/DDBJ databases">
        <title>Genome analysis of coral dinoflagellate symbionts highlights evolutionary adaptations to a symbiotic lifestyle.</title>
        <authorList>
            <person name="Aranda M."/>
            <person name="Li Y."/>
            <person name="Liew Y.J."/>
            <person name="Baumgarten S."/>
            <person name="Simakov O."/>
            <person name="Wilson M."/>
            <person name="Piel J."/>
            <person name="Ashoor H."/>
            <person name="Bougouffa S."/>
            <person name="Bajic V.B."/>
            <person name="Ryu T."/>
            <person name="Ravasi T."/>
            <person name="Bayer T."/>
            <person name="Micklem G."/>
            <person name="Kim H."/>
            <person name="Bhak J."/>
            <person name="Lajeunesse T.C."/>
            <person name="Voolstra C.R."/>
        </authorList>
    </citation>
    <scope>NUCLEOTIDE SEQUENCE [LARGE SCALE GENOMIC DNA]</scope>
    <source>
        <strain evidence="2 3">CCMP2467</strain>
    </source>
</reference>
<evidence type="ECO:0000313" key="3">
    <source>
        <dbReference type="Proteomes" id="UP000186817"/>
    </source>
</evidence>